<dbReference type="GO" id="GO:0006355">
    <property type="term" value="P:regulation of DNA-templated transcription"/>
    <property type="evidence" value="ECO:0007669"/>
    <property type="project" value="InterPro"/>
</dbReference>
<dbReference type="GO" id="GO:0003677">
    <property type="term" value="F:DNA binding"/>
    <property type="evidence" value="ECO:0007669"/>
    <property type="project" value="UniProtKB-KW"/>
</dbReference>
<dbReference type="EMBL" id="BPVZ01000006">
    <property type="protein sequence ID" value="GKU92726.1"/>
    <property type="molecule type" value="Genomic_DNA"/>
</dbReference>
<keyword evidence="1" id="KW-0805">Transcription regulation</keyword>
<dbReference type="PANTHER" id="PTHR31719:SF179">
    <property type="entry name" value="OS08G0148400 PROTEIN"/>
    <property type="match status" value="1"/>
</dbReference>
<reference evidence="6 7" key="1">
    <citation type="journal article" date="2021" name="Commun. Biol.">
        <title>The genome of Shorea leprosula (Dipterocarpaceae) highlights the ecological relevance of drought in aseasonal tropical rainforests.</title>
        <authorList>
            <person name="Ng K.K.S."/>
            <person name="Kobayashi M.J."/>
            <person name="Fawcett J.A."/>
            <person name="Hatakeyama M."/>
            <person name="Paape T."/>
            <person name="Ng C.H."/>
            <person name="Ang C.C."/>
            <person name="Tnah L.H."/>
            <person name="Lee C.T."/>
            <person name="Nishiyama T."/>
            <person name="Sese J."/>
            <person name="O'Brien M.J."/>
            <person name="Copetti D."/>
            <person name="Mohd Noor M.I."/>
            <person name="Ong R.C."/>
            <person name="Putra M."/>
            <person name="Sireger I.Z."/>
            <person name="Indrioko S."/>
            <person name="Kosugi Y."/>
            <person name="Izuno A."/>
            <person name="Isagi Y."/>
            <person name="Lee S.L."/>
            <person name="Shimizu K.K."/>
        </authorList>
    </citation>
    <scope>NUCLEOTIDE SEQUENCE [LARGE SCALE GENOMIC DNA]</scope>
    <source>
        <strain evidence="6">214</strain>
    </source>
</reference>
<dbReference type="InterPro" id="IPR036093">
    <property type="entry name" value="NAC_dom_sf"/>
</dbReference>
<dbReference type="PROSITE" id="PS51005">
    <property type="entry name" value="NAC"/>
    <property type="match status" value="1"/>
</dbReference>
<dbReference type="Pfam" id="PF02365">
    <property type="entry name" value="NAM"/>
    <property type="match status" value="1"/>
</dbReference>
<dbReference type="AlphaFoldDB" id="A0AAV5HZQ1"/>
<keyword evidence="7" id="KW-1185">Reference proteome</keyword>
<accession>A0AAV5HZQ1</accession>
<evidence type="ECO:0000256" key="3">
    <source>
        <dbReference type="ARBA" id="ARBA00023163"/>
    </source>
</evidence>
<dbReference type="SUPFAM" id="SSF101941">
    <property type="entry name" value="NAC domain"/>
    <property type="match status" value="1"/>
</dbReference>
<evidence type="ECO:0000256" key="2">
    <source>
        <dbReference type="ARBA" id="ARBA00023125"/>
    </source>
</evidence>
<dbReference type="Gene3D" id="2.170.150.80">
    <property type="entry name" value="NAC domain"/>
    <property type="match status" value="1"/>
</dbReference>
<organism evidence="6 7">
    <name type="scientific">Rubroshorea leprosula</name>
    <dbReference type="NCBI Taxonomy" id="152421"/>
    <lineage>
        <taxon>Eukaryota</taxon>
        <taxon>Viridiplantae</taxon>
        <taxon>Streptophyta</taxon>
        <taxon>Embryophyta</taxon>
        <taxon>Tracheophyta</taxon>
        <taxon>Spermatophyta</taxon>
        <taxon>Magnoliopsida</taxon>
        <taxon>eudicotyledons</taxon>
        <taxon>Gunneridae</taxon>
        <taxon>Pentapetalae</taxon>
        <taxon>rosids</taxon>
        <taxon>malvids</taxon>
        <taxon>Malvales</taxon>
        <taxon>Dipterocarpaceae</taxon>
        <taxon>Rubroshorea</taxon>
    </lineage>
</organism>
<evidence type="ECO:0000256" key="1">
    <source>
        <dbReference type="ARBA" id="ARBA00023015"/>
    </source>
</evidence>
<proteinExistence type="predicted"/>
<keyword evidence="4" id="KW-0539">Nucleus</keyword>
<evidence type="ECO:0000313" key="6">
    <source>
        <dbReference type="EMBL" id="GKU92726.1"/>
    </source>
</evidence>
<dbReference type="PANTHER" id="PTHR31719">
    <property type="entry name" value="NAC TRANSCRIPTION FACTOR 56"/>
    <property type="match status" value="1"/>
</dbReference>
<dbReference type="Proteomes" id="UP001054252">
    <property type="component" value="Unassembled WGS sequence"/>
</dbReference>
<keyword evidence="3" id="KW-0804">Transcription</keyword>
<evidence type="ECO:0000256" key="4">
    <source>
        <dbReference type="ARBA" id="ARBA00023242"/>
    </source>
</evidence>
<gene>
    <name evidence="6" type="ORF">SLEP1_g6418</name>
</gene>
<evidence type="ECO:0000313" key="7">
    <source>
        <dbReference type="Proteomes" id="UP001054252"/>
    </source>
</evidence>
<comment type="caution">
    <text evidence="6">The sequence shown here is derived from an EMBL/GenBank/DDBJ whole genome shotgun (WGS) entry which is preliminary data.</text>
</comment>
<keyword evidence="2" id="KW-0238">DNA-binding</keyword>
<evidence type="ECO:0000259" key="5">
    <source>
        <dbReference type="PROSITE" id="PS51005"/>
    </source>
</evidence>
<feature type="domain" description="NAC" evidence="5">
    <location>
        <begin position="30"/>
        <end position="185"/>
    </location>
</feature>
<dbReference type="InterPro" id="IPR003441">
    <property type="entry name" value="NAC-dom"/>
</dbReference>
<name>A0AAV5HZQ1_9ROSI</name>
<protein>
    <recommendedName>
        <fullName evidence="5">NAC domain-containing protein</fullName>
    </recommendedName>
</protein>
<sequence>MARFVNVSSMDAVEEETQPSNPVAAPMMELPAGYRFCPKGYELCRYYLYDKVTTGCCRWENVIIDVDILAHQPWDLPGMESNENEGYYFYAREKKSKAAGAENTKNNERKLKCAENACWKVNGSDDVMEQGMLWGKRNNLNHCVGPNKKDKTDWLMQEFVLNPSLIAQAGCNNPDDIVLCRVYKKKKDSESKKVEVEVKVKRDGEDQVTCNGKSYRSRKSSKNVEVKIMPPFVISGSGQPVKRKRIDASSSSTARFPRTTIQESRTQPAAAVASTSSMTSSCFQPSAAASVSAQPYIQESYHPAATSLLVKSYNFQSAALSTFAGYPYTQETHSSELAAMKYNLQPLDSADQPYNIIRQTHLAATAQSTKNDCDQLPASSPSSIAPIDDDPNKLYYTEELTSSIQTFDKATWKMESDHLCFDPDSLLHWLDIN</sequence>